<evidence type="ECO:0000313" key="6">
    <source>
        <dbReference type="EMBL" id="QCB28859.1"/>
    </source>
</evidence>
<name>A0A4P7QGY2_9CORY</name>
<dbReference type="PROSITE" id="PS51898">
    <property type="entry name" value="TYR_RECOMBINASE"/>
    <property type="match status" value="1"/>
</dbReference>
<dbReference type="InterPro" id="IPR013762">
    <property type="entry name" value="Integrase-like_cat_sf"/>
</dbReference>
<feature type="domain" description="Tyr recombinase" evidence="4">
    <location>
        <begin position="162"/>
        <end position="251"/>
    </location>
</feature>
<dbReference type="KEGG" id="cee:CENDO_07925"/>
<keyword evidence="2" id="KW-0233">DNA recombination</keyword>
<dbReference type="InterPro" id="IPR002104">
    <property type="entry name" value="Integrase_catalytic"/>
</dbReference>
<evidence type="ECO:0000256" key="3">
    <source>
        <dbReference type="PROSITE-ProRule" id="PRU01248"/>
    </source>
</evidence>
<dbReference type="AlphaFoldDB" id="A0A4P7QGY2"/>
<dbReference type="Gene3D" id="1.10.150.130">
    <property type="match status" value="1"/>
</dbReference>
<dbReference type="GO" id="GO:0006310">
    <property type="term" value="P:DNA recombination"/>
    <property type="evidence" value="ECO:0007669"/>
    <property type="project" value="UniProtKB-KW"/>
</dbReference>
<reference evidence="6 7" key="1">
    <citation type="submission" date="2019-04" db="EMBL/GenBank/DDBJ databases">
        <title>Corynebacterium endometrii sp. nov., isolated from the uterus of a cow with endometritis.</title>
        <authorList>
            <person name="Ballas P."/>
            <person name="Ruckert C."/>
            <person name="Wagener K."/>
            <person name="Drillich M."/>
            <person name="Kaempfer P."/>
            <person name="Busse H.-J."/>
            <person name="Ehling-Schulz M."/>
        </authorList>
    </citation>
    <scope>NUCLEOTIDE SEQUENCE [LARGE SCALE GENOMIC DNA]</scope>
    <source>
        <strain evidence="6 7">LMM-1653</strain>
    </source>
</reference>
<evidence type="ECO:0000259" key="4">
    <source>
        <dbReference type="PROSITE" id="PS51898"/>
    </source>
</evidence>
<feature type="domain" description="Core-binding (CB)" evidence="5">
    <location>
        <begin position="10"/>
        <end position="139"/>
    </location>
</feature>
<sequence length="251" mass="27357">MAIPKRTTKTGTTRWVARYRDATGKEHSRSFNTQRAAEAYLQDHQRAVRRNEWIAPTNTTVRERRDAADNASTAASRRGLLTNLGKLADLNVAAVKPAHIRAWLDALITGRPWADDKPLATSTATTYAAILHGVFTTAVNDDLIGRHPMRGAKLRKVEVAVERADIPTMADFRALIRAAESTGVGRAANPTLAAMVQVAAETGLRAGELCGLRVRNVNFLKGNTVSHLITFTVATAPTRYATVPTRLPRCP</sequence>
<gene>
    <name evidence="6" type="ORF">CENDO_07925</name>
</gene>
<dbReference type="PROSITE" id="PS51900">
    <property type="entry name" value="CB"/>
    <property type="match status" value="1"/>
</dbReference>
<keyword evidence="1 3" id="KW-0238">DNA-binding</keyword>
<dbReference type="Gene3D" id="1.10.443.10">
    <property type="entry name" value="Intergrase catalytic core"/>
    <property type="match status" value="1"/>
</dbReference>
<dbReference type="Proteomes" id="UP000296352">
    <property type="component" value="Chromosome"/>
</dbReference>
<protein>
    <recommendedName>
        <fullName evidence="8">Phage integrase family protein</fullName>
    </recommendedName>
</protein>
<dbReference type="OrthoDB" id="1822491at2"/>
<evidence type="ECO:0000259" key="5">
    <source>
        <dbReference type="PROSITE" id="PS51900"/>
    </source>
</evidence>
<evidence type="ECO:0008006" key="8">
    <source>
        <dbReference type="Google" id="ProtNLM"/>
    </source>
</evidence>
<organism evidence="6 7">
    <name type="scientific">Corynebacterium endometrii</name>
    <dbReference type="NCBI Taxonomy" id="2488819"/>
    <lineage>
        <taxon>Bacteria</taxon>
        <taxon>Bacillati</taxon>
        <taxon>Actinomycetota</taxon>
        <taxon>Actinomycetes</taxon>
        <taxon>Mycobacteriales</taxon>
        <taxon>Corynebacteriaceae</taxon>
        <taxon>Corynebacterium</taxon>
    </lineage>
</organism>
<evidence type="ECO:0000313" key="7">
    <source>
        <dbReference type="Proteomes" id="UP000296352"/>
    </source>
</evidence>
<evidence type="ECO:0000256" key="2">
    <source>
        <dbReference type="ARBA" id="ARBA00023172"/>
    </source>
</evidence>
<evidence type="ECO:0000256" key="1">
    <source>
        <dbReference type="ARBA" id="ARBA00023125"/>
    </source>
</evidence>
<dbReference type="InterPro" id="IPR011010">
    <property type="entry name" value="DNA_brk_join_enz"/>
</dbReference>
<dbReference type="InterPro" id="IPR044068">
    <property type="entry name" value="CB"/>
</dbReference>
<dbReference type="RefSeq" id="WP_136141540.1">
    <property type="nucleotide sequence ID" value="NZ_CP039247.1"/>
</dbReference>
<proteinExistence type="predicted"/>
<dbReference type="GO" id="GO:0015074">
    <property type="term" value="P:DNA integration"/>
    <property type="evidence" value="ECO:0007669"/>
    <property type="project" value="InterPro"/>
</dbReference>
<dbReference type="InterPro" id="IPR010998">
    <property type="entry name" value="Integrase_recombinase_N"/>
</dbReference>
<keyword evidence="7" id="KW-1185">Reference proteome</keyword>
<accession>A0A4P7QGY2</accession>
<dbReference type="EMBL" id="CP039247">
    <property type="protein sequence ID" value="QCB28859.1"/>
    <property type="molecule type" value="Genomic_DNA"/>
</dbReference>
<dbReference type="GO" id="GO:0003677">
    <property type="term" value="F:DNA binding"/>
    <property type="evidence" value="ECO:0007669"/>
    <property type="project" value="UniProtKB-UniRule"/>
</dbReference>
<dbReference type="SUPFAM" id="SSF56349">
    <property type="entry name" value="DNA breaking-rejoining enzymes"/>
    <property type="match status" value="1"/>
</dbReference>